<evidence type="ECO:0000256" key="4">
    <source>
        <dbReference type="ARBA" id="ARBA00022801"/>
    </source>
</evidence>
<dbReference type="Gene3D" id="2.40.70.10">
    <property type="entry name" value="Acid Proteases"/>
    <property type="match status" value="1"/>
</dbReference>
<dbReference type="AlphaFoldDB" id="A0AAV6TW54"/>
<protein>
    <submittedName>
        <fullName evidence="6">Uncharacterized protein</fullName>
    </submittedName>
</protein>
<dbReference type="GO" id="GO:0004190">
    <property type="term" value="F:aspartic-type endopeptidase activity"/>
    <property type="evidence" value="ECO:0007669"/>
    <property type="project" value="UniProtKB-KW"/>
</dbReference>
<dbReference type="CDD" id="cd00303">
    <property type="entry name" value="retropepsin_like"/>
    <property type="match status" value="1"/>
</dbReference>
<evidence type="ECO:0000256" key="1">
    <source>
        <dbReference type="ARBA" id="ARBA00009136"/>
    </source>
</evidence>
<keyword evidence="2" id="KW-0645">Protease</keyword>
<dbReference type="InterPro" id="IPR021109">
    <property type="entry name" value="Peptidase_aspartic_dom_sf"/>
</dbReference>
<dbReference type="Proteomes" id="UP000827092">
    <property type="component" value="Unassembled WGS sequence"/>
</dbReference>
<proteinExistence type="inferred from homology"/>
<evidence type="ECO:0000313" key="7">
    <source>
        <dbReference type="Proteomes" id="UP000827092"/>
    </source>
</evidence>
<evidence type="ECO:0000313" key="6">
    <source>
        <dbReference type="EMBL" id="KAG8175999.1"/>
    </source>
</evidence>
<dbReference type="EMBL" id="JAFNEN010000930">
    <property type="protein sequence ID" value="KAG8175999.1"/>
    <property type="molecule type" value="Genomic_DNA"/>
</dbReference>
<evidence type="ECO:0000256" key="3">
    <source>
        <dbReference type="ARBA" id="ARBA00022750"/>
    </source>
</evidence>
<gene>
    <name evidence="6" type="ORF">JTE90_020781</name>
</gene>
<keyword evidence="7" id="KW-1185">Reference proteome</keyword>
<reference evidence="6 7" key="1">
    <citation type="journal article" date="2022" name="Nat. Ecol. Evol.">
        <title>A masculinizing supergene underlies an exaggerated male reproductive morph in a spider.</title>
        <authorList>
            <person name="Hendrickx F."/>
            <person name="De Corte Z."/>
            <person name="Sonet G."/>
            <person name="Van Belleghem S.M."/>
            <person name="Kostlbacher S."/>
            <person name="Vangestel C."/>
        </authorList>
    </citation>
    <scope>NUCLEOTIDE SEQUENCE [LARGE SCALE GENOMIC DNA]</scope>
    <source>
        <strain evidence="6">W744_W776</strain>
    </source>
</reference>
<sequence>MMSDDGDVDIRVLALRRQQQRRRQSSNVLQENNTEGTTPYSSRVSSAYETTPVKTYASSASSSPARRSSYVGGLDEEARIGRMHVPPVIMCQCNGVESYALISTSETVSTISMDFVKKLRLMDQILPEISPVFNPLSLRQPELMGKVKYVDLAIGNNWQQVAQFNIIEAYLTDITLGIDFLRRTQSVLNFGDSVLLLGGREKISFLTSREVISLTKRNNRRPHRIIGTFPESE</sequence>
<keyword evidence="3" id="KW-0064">Aspartyl protease</keyword>
<evidence type="ECO:0000256" key="2">
    <source>
        <dbReference type="ARBA" id="ARBA00022670"/>
    </source>
</evidence>
<name>A0AAV6TW54_9ARAC</name>
<keyword evidence="4" id="KW-0378">Hydrolase</keyword>
<accession>A0AAV6TW54</accession>
<dbReference type="PANTHER" id="PTHR12917:SF1">
    <property type="entry name" value="AT13091P"/>
    <property type="match status" value="1"/>
</dbReference>
<evidence type="ECO:0000256" key="5">
    <source>
        <dbReference type="SAM" id="MobiDB-lite"/>
    </source>
</evidence>
<dbReference type="GO" id="GO:0006508">
    <property type="term" value="P:proteolysis"/>
    <property type="evidence" value="ECO:0007669"/>
    <property type="project" value="UniProtKB-KW"/>
</dbReference>
<feature type="compositionally biased region" description="Polar residues" evidence="5">
    <location>
        <begin position="25"/>
        <end position="48"/>
    </location>
</feature>
<comment type="similarity">
    <text evidence="1">Belongs to the DDI1 family.</text>
</comment>
<comment type="caution">
    <text evidence="6">The sequence shown here is derived from an EMBL/GenBank/DDBJ whole genome shotgun (WGS) entry which is preliminary data.</text>
</comment>
<dbReference type="PANTHER" id="PTHR12917">
    <property type="entry name" value="ASPARTYL PROTEASE DDI-RELATED"/>
    <property type="match status" value="1"/>
</dbReference>
<feature type="region of interest" description="Disordered" evidence="5">
    <location>
        <begin position="17"/>
        <end position="48"/>
    </location>
</feature>
<organism evidence="6 7">
    <name type="scientific">Oedothorax gibbosus</name>
    <dbReference type="NCBI Taxonomy" id="931172"/>
    <lineage>
        <taxon>Eukaryota</taxon>
        <taxon>Metazoa</taxon>
        <taxon>Ecdysozoa</taxon>
        <taxon>Arthropoda</taxon>
        <taxon>Chelicerata</taxon>
        <taxon>Arachnida</taxon>
        <taxon>Araneae</taxon>
        <taxon>Araneomorphae</taxon>
        <taxon>Entelegynae</taxon>
        <taxon>Araneoidea</taxon>
        <taxon>Linyphiidae</taxon>
        <taxon>Erigoninae</taxon>
        <taxon>Oedothorax</taxon>
    </lineage>
</organism>